<comment type="caution">
    <text evidence="1">The sequence shown here is derived from an EMBL/GenBank/DDBJ whole genome shotgun (WGS) entry which is preliminary data.</text>
</comment>
<proteinExistence type="predicted"/>
<dbReference type="EMBL" id="MWQA01000001">
    <property type="protein sequence ID" value="ORC09599.1"/>
    <property type="molecule type" value="Genomic_DNA"/>
</dbReference>
<accession>A0A8E2IX77</accession>
<reference evidence="1 2" key="1">
    <citation type="submission" date="2017-02" db="EMBL/GenBank/DDBJ databases">
        <title>Mycobacterium kansasii genomes.</title>
        <authorList>
            <person name="Borowka P."/>
            <person name="Strapagiel D."/>
            <person name="Marciniak B."/>
            <person name="Lach J."/>
            <person name="Bakula Z."/>
            <person name="Van Ingen J."/>
            <person name="Safianowska A."/>
            <person name="Brzostek A."/>
            <person name="Dziadek J."/>
            <person name="Jagielski T."/>
        </authorList>
    </citation>
    <scope>NUCLEOTIDE SEQUENCE [LARGE SCALE GENOMIC DNA]</scope>
    <source>
        <strain evidence="1 2">12MK</strain>
    </source>
</reference>
<protein>
    <submittedName>
        <fullName evidence="1">Uncharacterized protein</fullName>
    </submittedName>
</protein>
<dbReference type="Proteomes" id="UP000192335">
    <property type="component" value="Unassembled WGS sequence"/>
</dbReference>
<evidence type="ECO:0000313" key="2">
    <source>
        <dbReference type="Proteomes" id="UP000192335"/>
    </source>
</evidence>
<dbReference type="AlphaFoldDB" id="A0A8E2IX77"/>
<organism evidence="1 2">
    <name type="scientific">Mycobacterium persicum</name>
    <dbReference type="NCBI Taxonomy" id="1487726"/>
    <lineage>
        <taxon>Bacteria</taxon>
        <taxon>Bacillati</taxon>
        <taxon>Actinomycetota</taxon>
        <taxon>Actinomycetes</taxon>
        <taxon>Mycobacteriales</taxon>
        <taxon>Mycobacteriaceae</taxon>
        <taxon>Mycobacterium</taxon>
    </lineage>
</organism>
<name>A0A8E2IX77_9MYCO</name>
<gene>
    <name evidence="1" type="ORF">B4U45_26370</name>
</gene>
<evidence type="ECO:0000313" key="1">
    <source>
        <dbReference type="EMBL" id="ORC09599.1"/>
    </source>
</evidence>
<sequence length="92" mass="8685">MPAVVKAAGVSRSPHGGGNDCVASGIGLATARPISRLVGPWGSCHGPRGGRGGGAGMLTGDVASVGDVAASGAVDGLLVVAALRTADPMPSP</sequence>